<evidence type="ECO:0000256" key="4">
    <source>
        <dbReference type="ARBA" id="ARBA00022989"/>
    </source>
</evidence>
<evidence type="ECO:0000256" key="3">
    <source>
        <dbReference type="ARBA" id="ARBA00022692"/>
    </source>
</evidence>
<evidence type="ECO:0000256" key="2">
    <source>
        <dbReference type="ARBA" id="ARBA00022448"/>
    </source>
</evidence>
<name>A0A8A1M5W8_AJECA</name>
<feature type="transmembrane region" description="Helical" evidence="6">
    <location>
        <begin position="177"/>
        <end position="197"/>
    </location>
</feature>
<dbReference type="VEuPathDB" id="FungiDB:I7I51_04940"/>
<dbReference type="Gene3D" id="1.20.1250.20">
    <property type="entry name" value="MFS general substrate transporter like domains"/>
    <property type="match status" value="1"/>
</dbReference>
<evidence type="ECO:0000256" key="5">
    <source>
        <dbReference type="ARBA" id="ARBA00023136"/>
    </source>
</evidence>
<dbReference type="Pfam" id="PF07690">
    <property type="entry name" value="MFS_1"/>
    <property type="match status" value="1"/>
</dbReference>
<dbReference type="InterPro" id="IPR036259">
    <property type="entry name" value="MFS_trans_sf"/>
</dbReference>
<protein>
    <submittedName>
        <fullName evidence="8">MFS transporter</fullName>
    </submittedName>
</protein>
<evidence type="ECO:0000259" key="7">
    <source>
        <dbReference type="PROSITE" id="PS50850"/>
    </source>
</evidence>
<dbReference type="InterPro" id="IPR020846">
    <property type="entry name" value="MFS_dom"/>
</dbReference>
<dbReference type="EMBL" id="CP069110">
    <property type="protein sequence ID" value="QSS60143.1"/>
    <property type="molecule type" value="Genomic_DNA"/>
</dbReference>
<proteinExistence type="predicted"/>
<gene>
    <name evidence="8" type="ORF">I7I51_04940</name>
</gene>
<evidence type="ECO:0000256" key="6">
    <source>
        <dbReference type="SAM" id="Phobius"/>
    </source>
</evidence>
<reference evidence="8" key="1">
    <citation type="submission" date="2021-01" db="EMBL/GenBank/DDBJ databases">
        <title>Chromosome-level genome assembly of a human fungal pathogen reveals clustering of transcriptionally co-regulated genes.</title>
        <authorList>
            <person name="Voorhies M."/>
            <person name="Cohen S."/>
            <person name="Shea T.P."/>
            <person name="Petrus S."/>
            <person name="Munoz J.F."/>
            <person name="Poplawski S."/>
            <person name="Goldman W.E."/>
            <person name="Michael T."/>
            <person name="Cuomo C.A."/>
            <person name="Sil A."/>
            <person name="Beyhan S."/>
        </authorList>
    </citation>
    <scope>NUCLEOTIDE SEQUENCE</scope>
    <source>
        <strain evidence="8">WU24</strain>
    </source>
</reference>
<evidence type="ECO:0000313" key="9">
    <source>
        <dbReference type="Proteomes" id="UP000663671"/>
    </source>
</evidence>
<keyword evidence="5 6" id="KW-0472">Membrane</keyword>
<sequence>MAKDADVEKGSSRGQQGYIADNTLIHELEIINIDYSGARTTSNQDEVDLVRKLDKWIMNSDLRCRAIALARVDDLEQDLNLKGSEYNTCISILTVGYLIGQIPSNMYLTRTKPSYYISFFMALWAIASGLTALAKDFKGLLLTRFFLGVLEAPYYPGALYLLSIFYTRKEIATRICILYTGNILATAFAGLIAAGIFAGMDGRSGIKGWQWLFILLGITTFLVAFGSAFTLPDDPLNTRWLTLKERELAHRRIVSDTVDQQSQTTIWTGLKEAIKDYRLWIFALMQHLRGAICGDDHFYHRHLCSQFDYPGLGRFHMRPNEGEEIGVARASQYYF</sequence>
<dbReference type="Proteomes" id="UP000663671">
    <property type="component" value="Chromosome 4"/>
</dbReference>
<keyword evidence="3 6" id="KW-0812">Transmembrane</keyword>
<comment type="subcellular location">
    <subcellularLocation>
        <location evidence="1">Membrane</location>
        <topology evidence="1">Multi-pass membrane protein</topology>
    </subcellularLocation>
</comment>
<dbReference type="AlphaFoldDB" id="A0A8A1M5W8"/>
<dbReference type="PANTHER" id="PTHR43791:SF12">
    <property type="entry name" value="MAJOR FACILITATOR SUPERFAMILY (MFS) PROFILE DOMAIN-CONTAINING PROTEIN"/>
    <property type="match status" value="1"/>
</dbReference>
<feature type="transmembrane region" description="Helical" evidence="6">
    <location>
        <begin position="115"/>
        <end position="133"/>
    </location>
</feature>
<dbReference type="OrthoDB" id="2250022at2759"/>
<keyword evidence="2" id="KW-0813">Transport</keyword>
<feature type="domain" description="Major facilitator superfamily (MFS) profile" evidence="7">
    <location>
        <begin position="40"/>
        <end position="335"/>
    </location>
</feature>
<dbReference type="PANTHER" id="PTHR43791">
    <property type="entry name" value="PERMEASE-RELATED"/>
    <property type="match status" value="1"/>
</dbReference>
<feature type="transmembrane region" description="Helical" evidence="6">
    <location>
        <begin position="145"/>
        <end position="165"/>
    </location>
</feature>
<dbReference type="FunFam" id="1.20.1250.20:FF:000057">
    <property type="entry name" value="MFS general substrate transporter"/>
    <property type="match status" value="1"/>
</dbReference>
<feature type="transmembrane region" description="Helical" evidence="6">
    <location>
        <begin position="209"/>
        <end position="231"/>
    </location>
</feature>
<evidence type="ECO:0000256" key="1">
    <source>
        <dbReference type="ARBA" id="ARBA00004141"/>
    </source>
</evidence>
<dbReference type="PROSITE" id="PS50850">
    <property type="entry name" value="MFS"/>
    <property type="match status" value="1"/>
</dbReference>
<accession>A0A8A1M5W8</accession>
<keyword evidence="4 6" id="KW-1133">Transmembrane helix</keyword>
<evidence type="ECO:0000313" key="8">
    <source>
        <dbReference type="EMBL" id="QSS60143.1"/>
    </source>
</evidence>
<dbReference type="GO" id="GO:0022857">
    <property type="term" value="F:transmembrane transporter activity"/>
    <property type="evidence" value="ECO:0007669"/>
    <property type="project" value="InterPro"/>
</dbReference>
<organism evidence="8 9">
    <name type="scientific">Ajellomyces capsulatus</name>
    <name type="common">Darling's disease fungus</name>
    <name type="synonym">Histoplasma capsulatum</name>
    <dbReference type="NCBI Taxonomy" id="5037"/>
    <lineage>
        <taxon>Eukaryota</taxon>
        <taxon>Fungi</taxon>
        <taxon>Dikarya</taxon>
        <taxon>Ascomycota</taxon>
        <taxon>Pezizomycotina</taxon>
        <taxon>Eurotiomycetes</taxon>
        <taxon>Eurotiomycetidae</taxon>
        <taxon>Onygenales</taxon>
        <taxon>Ajellomycetaceae</taxon>
        <taxon>Histoplasma</taxon>
    </lineage>
</organism>
<dbReference type="SUPFAM" id="SSF103473">
    <property type="entry name" value="MFS general substrate transporter"/>
    <property type="match status" value="1"/>
</dbReference>
<dbReference type="GO" id="GO:0016020">
    <property type="term" value="C:membrane"/>
    <property type="evidence" value="ECO:0007669"/>
    <property type="project" value="UniProtKB-SubCell"/>
</dbReference>
<dbReference type="InterPro" id="IPR011701">
    <property type="entry name" value="MFS"/>
</dbReference>